<name>A0A6D2LBJ7_9BRAS</name>
<dbReference type="PANTHER" id="PTHR31672">
    <property type="entry name" value="BNACNNG10540D PROTEIN"/>
    <property type="match status" value="1"/>
</dbReference>
<evidence type="ECO:0000259" key="1">
    <source>
        <dbReference type="SMART" id="SM00256"/>
    </source>
</evidence>
<dbReference type="AlphaFoldDB" id="A0A6D2LBJ7"/>
<dbReference type="SUPFAM" id="SSF81383">
    <property type="entry name" value="F-box domain"/>
    <property type="match status" value="1"/>
</dbReference>
<dbReference type="PANTHER" id="PTHR31672:SF13">
    <property type="entry name" value="F-BOX PROTEIN CPR30-LIKE"/>
    <property type="match status" value="1"/>
</dbReference>
<dbReference type="EMBL" id="CACVBM020001684">
    <property type="protein sequence ID" value="CAA7057352.1"/>
    <property type="molecule type" value="Genomic_DNA"/>
</dbReference>
<dbReference type="InterPro" id="IPR036047">
    <property type="entry name" value="F-box-like_dom_sf"/>
</dbReference>
<proteinExistence type="predicted"/>
<reference evidence="2" key="1">
    <citation type="submission" date="2020-01" db="EMBL/GenBank/DDBJ databases">
        <authorList>
            <person name="Mishra B."/>
        </authorList>
    </citation>
    <scope>NUCLEOTIDE SEQUENCE [LARGE SCALE GENOMIC DNA]</scope>
</reference>
<dbReference type="InterPro" id="IPR017451">
    <property type="entry name" value="F-box-assoc_interact_dom"/>
</dbReference>
<dbReference type="Pfam" id="PF07734">
    <property type="entry name" value="FBA_1"/>
    <property type="match status" value="1"/>
</dbReference>
<feature type="domain" description="F-box" evidence="1">
    <location>
        <begin position="24"/>
        <end position="64"/>
    </location>
</feature>
<evidence type="ECO:0000313" key="3">
    <source>
        <dbReference type="Proteomes" id="UP000467841"/>
    </source>
</evidence>
<dbReference type="SMART" id="SM00256">
    <property type="entry name" value="FBOX"/>
    <property type="match status" value="1"/>
</dbReference>
<gene>
    <name evidence="2" type="ORF">MERR_LOCUS44588</name>
</gene>
<evidence type="ECO:0000313" key="2">
    <source>
        <dbReference type="EMBL" id="CAA7057352.1"/>
    </source>
</evidence>
<dbReference type="NCBIfam" id="TIGR01640">
    <property type="entry name" value="F_box_assoc_1"/>
    <property type="match status" value="1"/>
</dbReference>
<comment type="caution">
    <text evidence="2">The sequence shown here is derived from an EMBL/GenBank/DDBJ whole genome shotgun (WGS) entry which is preliminary data.</text>
</comment>
<dbReference type="InterPro" id="IPR001810">
    <property type="entry name" value="F-box_dom"/>
</dbReference>
<dbReference type="Pfam" id="PF00646">
    <property type="entry name" value="F-box"/>
    <property type="match status" value="1"/>
</dbReference>
<sequence length="407" mass="46683">MTHIYMVEREVKEKLGSMGRISDLSGDLVGEILSRAPLTSLSAVRSTCKSWNDLSENQIFGKQLLGFMVMDSIQPDLRHGLAVNTVSMFKQVEITRVYHCDGLLLCAGVRNNTRSVVVWNPYLGQTRWIQPINEFAEFDMFALGYSSNNVKSREHKMLRFLDWFDGEKQFQHSYFEMYCIESDSWRVLHVNPEWSIHFQQRGVTVKGNTYLVAQDKSTPTIPMDTEVGVWLLCFDFTTERFGPRLPLPTHSYCWFTETLALSGVGDEQLALLYQSPTSKIMDFWITTKLEPNAVSWSKFLRVDTRLLSGFPANFCAGSFFVDEENKLAVVSYLPKSYLREYEPMETCRHLASLYIVGDGHDGGDFKPLNIRQSTKSLGYFNEFSFSCYVPSLVQINQRGKKRKHGGF</sequence>
<dbReference type="InterPro" id="IPR050796">
    <property type="entry name" value="SCF_F-box_component"/>
</dbReference>
<dbReference type="InterPro" id="IPR006527">
    <property type="entry name" value="F-box-assoc_dom_typ1"/>
</dbReference>
<organism evidence="2 3">
    <name type="scientific">Microthlaspi erraticum</name>
    <dbReference type="NCBI Taxonomy" id="1685480"/>
    <lineage>
        <taxon>Eukaryota</taxon>
        <taxon>Viridiplantae</taxon>
        <taxon>Streptophyta</taxon>
        <taxon>Embryophyta</taxon>
        <taxon>Tracheophyta</taxon>
        <taxon>Spermatophyta</taxon>
        <taxon>Magnoliopsida</taxon>
        <taxon>eudicotyledons</taxon>
        <taxon>Gunneridae</taxon>
        <taxon>Pentapetalae</taxon>
        <taxon>rosids</taxon>
        <taxon>malvids</taxon>
        <taxon>Brassicales</taxon>
        <taxon>Brassicaceae</taxon>
        <taxon>Coluteocarpeae</taxon>
        <taxon>Microthlaspi</taxon>
    </lineage>
</organism>
<dbReference type="Proteomes" id="UP000467841">
    <property type="component" value="Unassembled WGS sequence"/>
</dbReference>
<keyword evidence="3" id="KW-1185">Reference proteome</keyword>
<protein>
    <recommendedName>
        <fullName evidence="1">F-box domain-containing protein</fullName>
    </recommendedName>
</protein>
<accession>A0A6D2LBJ7</accession>